<evidence type="ECO:0000256" key="2">
    <source>
        <dbReference type="ARBA" id="ARBA00022485"/>
    </source>
</evidence>
<dbReference type="SFLD" id="SFLDS00029">
    <property type="entry name" value="Radical_SAM"/>
    <property type="match status" value="1"/>
</dbReference>
<feature type="domain" description="Radical SAM core" evidence="7">
    <location>
        <begin position="17"/>
        <end position="230"/>
    </location>
</feature>
<sequence>MNYNFYKSDIYSLASKNKTLLSVTIELTTRCNWRCKHCYLPSYINRGLSRECLYDLFQDLRKMGTFELLFTGGEIFTRPDIIDIIRDAREMFFDVKLFTNISLLNENLIKALAELNISQVSCTVFSMNEIIHDQITSVKGSLKKTINNLYLLRKYNIPVEVKQIILTTNQDCIDEVSIFCKNMNFKHLVTTNIFFKTDGNSTPSTFRVSDQFLNENIVKIDQIRNFKCFENNPTMYVCNATRYSCTIESNGNFLACNNLNIPLGNILTTPIEEIWLNSTTLHQIQNKKFTDLEKCTSCPLNKYCNRCSGVALLEDKSLWGCLKSERQVARARLVNQDYYSSIGTTTFHC</sequence>
<evidence type="ECO:0000256" key="6">
    <source>
        <dbReference type="ARBA" id="ARBA00023014"/>
    </source>
</evidence>
<dbReference type="InterPro" id="IPR007197">
    <property type="entry name" value="rSAM"/>
</dbReference>
<proteinExistence type="predicted"/>
<dbReference type="SFLD" id="SFLDG01386">
    <property type="entry name" value="main_SPASM_domain-containing"/>
    <property type="match status" value="1"/>
</dbReference>
<dbReference type="InterPro" id="IPR058240">
    <property type="entry name" value="rSAM_sf"/>
</dbReference>
<dbReference type="Proteomes" id="UP000070096">
    <property type="component" value="Unassembled WGS sequence"/>
</dbReference>
<organism evidence="8 9">
    <name type="scientific">Streptococcus gordonii</name>
    <dbReference type="NCBI Taxonomy" id="1302"/>
    <lineage>
        <taxon>Bacteria</taxon>
        <taxon>Bacillati</taxon>
        <taxon>Bacillota</taxon>
        <taxon>Bacilli</taxon>
        <taxon>Lactobacillales</taxon>
        <taxon>Streptococcaceae</taxon>
        <taxon>Streptococcus</taxon>
    </lineage>
</organism>
<dbReference type="Pfam" id="PF13186">
    <property type="entry name" value="SPASM"/>
    <property type="match status" value="1"/>
</dbReference>
<dbReference type="Pfam" id="PF04055">
    <property type="entry name" value="Radical_SAM"/>
    <property type="match status" value="1"/>
</dbReference>
<dbReference type="GO" id="GO:0046872">
    <property type="term" value="F:metal ion binding"/>
    <property type="evidence" value="ECO:0007669"/>
    <property type="project" value="UniProtKB-KW"/>
</dbReference>
<evidence type="ECO:0000256" key="3">
    <source>
        <dbReference type="ARBA" id="ARBA00022691"/>
    </source>
</evidence>
<protein>
    <submittedName>
        <fullName evidence="8">Radical SAM domain heme biosynthesis protein</fullName>
    </submittedName>
</protein>
<keyword evidence="6" id="KW-0411">Iron-sulfur</keyword>
<keyword evidence="2" id="KW-0004">4Fe-4S</keyword>
<dbReference type="PANTHER" id="PTHR11228:SF7">
    <property type="entry name" value="PQQA PEPTIDE CYCLASE"/>
    <property type="match status" value="1"/>
</dbReference>
<dbReference type="GO" id="GO:0051539">
    <property type="term" value="F:4 iron, 4 sulfur cluster binding"/>
    <property type="evidence" value="ECO:0007669"/>
    <property type="project" value="UniProtKB-KW"/>
</dbReference>
<evidence type="ECO:0000259" key="7">
    <source>
        <dbReference type="PROSITE" id="PS51918"/>
    </source>
</evidence>
<evidence type="ECO:0000313" key="9">
    <source>
        <dbReference type="Proteomes" id="UP000070096"/>
    </source>
</evidence>
<dbReference type="PIRSF" id="PIRSF037420">
    <property type="entry name" value="PQQ_syn_pqqE"/>
    <property type="match status" value="1"/>
</dbReference>
<dbReference type="CDD" id="cd01335">
    <property type="entry name" value="Radical_SAM"/>
    <property type="match status" value="1"/>
</dbReference>
<dbReference type="InterPro" id="IPR050377">
    <property type="entry name" value="Radical_SAM_PqqE_MftC-like"/>
</dbReference>
<gene>
    <name evidence="8" type="ORF">SGODD07_01273</name>
</gene>
<dbReference type="PANTHER" id="PTHR11228">
    <property type="entry name" value="RADICAL SAM DOMAIN PROTEIN"/>
    <property type="match status" value="1"/>
</dbReference>
<keyword evidence="5" id="KW-0408">Iron</keyword>
<evidence type="ECO:0000256" key="4">
    <source>
        <dbReference type="ARBA" id="ARBA00022723"/>
    </source>
</evidence>
<comment type="cofactor">
    <cofactor evidence="1">
        <name>[4Fe-4S] cluster</name>
        <dbReference type="ChEBI" id="CHEBI:49883"/>
    </cofactor>
</comment>
<evidence type="ECO:0000313" key="8">
    <source>
        <dbReference type="EMBL" id="KXT71323.1"/>
    </source>
</evidence>
<dbReference type="SUPFAM" id="SSF102114">
    <property type="entry name" value="Radical SAM enzymes"/>
    <property type="match status" value="1"/>
</dbReference>
<dbReference type="GO" id="GO:0003824">
    <property type="term" value="F:catalytic activity"/>
    <property type="evidence" value="ECO:0007669"/>
    <property type="project" value="InterPro"/>
</dbReference>
<dbReference type="Gene3D" id="3.20.20.70">
    <property type="entry name" value="Aldolase class I"/>
    <property type="match status" value="1"/>
</dbReference>
<evidence type="ECO:0000256" key="5">
    <source>
        <dbReference type="ARBA" id="ARBA00023004"/>
    </source>
</evidence>
<dbReference type="InterPro" id="IPR017200">
    <property type="entry name" value="PqqE-like"/>
</dbReference>
<dbReference type="RefSeq" id="WP_151375782.1">
    <property type="nucleotide sequence ID" value="NZ_JAKUXR010000002.1"/>
</dbReference>
<keyword evidence="3" id="KW-0949">S-adenosyl-L-methionine</keyword>
<name>A0A139N5W7_STRGN</name>
<keyword evidence="4" id="KW-0479">Metal-binding</keyword>
<dbReference type="InterPro" id="IPR013785">
    <property type="entry name" value="Aldolase_TIM"/>
</dbReference>
<dbReference type="InterPro" id="IPR023885">
    <property type="entry name" value="4Fe4S-binding_SPASM_dom"/>
</dbReference>
<reference evidence="8 9" key="1">
    <citation type="submission" date="2016-01" db="EMBL/GenBank/DDBJ databases">
        <title>Highly variable Streptococcus oralis are common among viridans streptococci isolated from primates.</title>
        <authorList>
            <person name="Denapaite D."/>
            <person name="Rieger M."/>
            <person name="Koendgen S."/>
            <person name="Brueckner R."/>
            <person name="Ochigava I."/>
            <person name="Kappeler P."/>
            <person name="Maetz-Rensing K."/>
            <person name="Leendertz F."/>
            <person name="Hakenbeck R."/>
        </authorList>
    </citation>
    <scope>NUCLEOTIDE SEQUENCE [LARGE SCALE GENOMIC DNA]</scope>
    <source>
        <strain evidence="8 9">DD07</strain>
    </source>
</reference>
<dbReference type="PROSITE" id="PS51918">
    <property type="entry name" value="RADICAL_SAM"/>
    <property type="match status" value="1"/>
</dbReference>
<accession>A0A139N5W7</accession>
<dbReference type="SFLD" id="SFLDG01067">
    <property type="entry name" value="SPASM/twitch_domain_containing"/>
    <property type="match status" value="1"/>
</dbReference>
<comment type="caution">
    <text evidence="8">The sequence shown here is derived from an EMBL/GenBank/DDBJ whole genome shotgun (WGS) entry which is preliminary data.</text>
</comment>
<dbReference type="AlphaFoldDB" id="A0A139N5W7"/>
<dbReference type="NCBIfam" id="TIGR04085">
    <property type="entry name" value="rSAM_more_4Fe4S"/>
    <property type="match status" value="1"/>
</dbReference>
<dbReference type="EMBL" id="LQRC01000190">
    <property type="protein sequence ID" value="KXT71323.1"/>
    <property type="molecule type" value="Genomic_DNA"/>
</dbReference>
<evidence type="ECO:0000256" key="1">
    <source>
        <dbReference type="ARBA" id="ARBA00001966"/>
    </source>
</evidence>
<dbReference type="PATRIC" id="fig|1302.21.peg.1426"/>